<organism evidence="3 4">
    <name type="scientific">Eumeta variegata</name>
    <name type="common">Bagworm moth</name>
    <name type="synonym">Eumeta japonica</name>
    <dbReference type="NCBI Taxonomy" id="151549"/>
    <lineage>
        <taxon>Eukaryota</taxon>
        <taxon>Metazoa</taxon>
        <taxon>Ecdysozoa</taxon>
        <taxon>Arthropoda</taxon>
        <taxon>Hexapoda</taxon>
        <taxon>Insecta</taxon>
        <taxon>Pterygota</taxon>
        <taxon>Neoptera</taxon>
        <taxon>Endopterygota</taxon>
        <taxon>Lepidoptera</taxon>
        <taxon>Glossata</taxon>
        <taxon>Ditrysia</taxon>
        <taxon>Tineoidea</taxon>
        <taxon>Psychidae</taxon>
        <taxon>Oiketicinae</taxon>
        <taxon>Eumeta</taxon>
    </lineage>
</organism>
<evidence type="ECO:0000313" key="3">
    <source>
        <dbReference type="EMBL" id="GBP61200.1"/>
    </source>
</evidence>
<gene>
    <name evidence="3" type="ORF">EVAR_37464_1</name>
</gene>
<feature type="compositionally biased region" description="Basic and acidic residues" evidence="1">
    <location>
        <begin position="439"/>
        <end position="466"/>
    </location>
</feature>
<feature type="region of interest" description="Disordered" evidence="1">
    <location>
        <begin position="213"/>
        <end position="233"/>
    </location>
</feature>
<evidence type="ECO:0000256" key="1">
    <source>
        <dbReference type="SAM" id="MobiDB-lite"/>
    </source>
</evidence>
<feature type="compositionally biased region" description="Basic and acidic residues" evidence="1">
    <location>
        <begin position="978"/>
        <end position="991"/>
    </location>
</feature>
<feature type="compositionally biased region" description="Basic and acidic residues" evidence="1">
    <location>
        <begin position="941"/>
        <end position="959"/>
    </location>
</feature>
<feature type="compositionally biased region" description="Low complexity" evidence="1">
    <location>
        <begin position="1123"/>
        <end position="1132"/>
    </location>
</feature>
<evidence type="ECO:0000313" key="4">
    <source>
        <dbReference type="Proteomes" id="UP000299102"/>
    </source>
</evidence>
<feature type="compositionally biased region" description="Polar residues" evidence="1">
    <location>
        <begin position="916"/>
        <end position="926"/>
    </location>
</feature>
<feature type="compositionally biased region" description="Acidic residues" evidence="1">
    <location>
        <begin position="1318"/>
        <end position="1328"/>
    </location>
</feature>
<feature type="signal peptide" evidence="2">
    <location>
        <begin position="1"/>
        <end position="19"/>
    </location>
</feature>
<feature type="compositionally biased region" description="Basic and acidic residues" evidence="1">
    <location>
        <begin position="682"/>
        <end position="695"/>
    </location>
</feature>
<dbReference type="Proteomes" id="UP000299102">
    <property type="component" value="Unassembled WGS sequence"/>
</dbReference>
<reference evidence="3 4" key="1">
    <citation type="journal article" date="2019" name="Commun. Biol.">
        <title>The bagworm genome reveals a unique fibroin gene that provides high tensile strength.</title>
        <authorList>
            <person name="Kono N."/>
            <person name="Nakamura H."/>
            <person name="Ohtoshi R."/>
            <person name="Tomita M."/>
            <person name="Numata K."/>
            <person name="Arakawa K."/>
        </authorList>
    </citation>
    <scope>NUCLEOTIDE SEQUENCE [LARGE SCALE GENOMIC DNA]</scope>
</reference>
<protein>
    <submittedName>
        <fullName evidence="3">Uncharacterized protein</fullName>
    </submittedName>
</protein>
<feature type="compositionally biased region" description="Basic and acidic residues" evidence="1">
    <location>
        <begin position="1275"/>
        <end position="1284"/>
    </location>
</feature>
<feature type="region of interest" description="Disordered" evidence="1">
    <location>
        <begin position="898"/>
        <end position="1041"/>
    </location>
</feature>
<dbReference type="OrthoDB" id="6915407at2759"/>
<dbReference type="EMBL" id="BGZK01000807">
    <property type="protein sequence ID" value="GBP61200.1"/>
    <property type="molecule type" value="Genomic_DNA"/>
</dbReference>
<feature type="region of interest" description="Disordered" evidence="1">
    <location>
        <begin position="30"/>
        <end position="49"/>
    </location>
</feature>
<keyword evidence="4" id="KW-1185">Reference proteome</keyword>
<feature type="region of interest" description="Disordered" evidence="1">
    <location>
        <begin position="1069"/>
        <end position="1337"/>
    </location>
</feature>
<feature type="chain" id="PRO_5020025679" evidence="2">
    <location>
        <begin position="20"/>
        <end position="1437"/>
    </location>
</feature>
<feature type="region of interest" description="Disordered" evidence="1">
    <location>
        <begin position="789"/>
        <end position="810"/>
    </location>
</feature>
<accession>A0A4C1XDM2</accession>
<feature type="compositionally biased region" description="Basic and acidic residues" evidence="1">
    <location>
        <begin position="1025"/>
        <end position="1041"/>
    </location>
</feature>
<sequence>MIALVKTLLVLQCCGLCLNIRVPLVWDDNSNSDSKESEVKTEASLQPDTKERNKQFAIETFEPYSIDVKSVQNPTPIANAKPIPIEYFEYPAIKPQFAINVASFHGVKAPQNHYRASPVLPYTDVKKPILGKHRIKDESKSTFEPIQDFIPKNEGLNRYLRPVLSNYEVFHPYKAETPALTQLYKDPILQKIRDDIRENGQKSQKYQKEVENAKITTDENLKSPNDIDKEKVPQRNIPARYEIHNHQRRPVYYNNPVKINREKYFTKKFRHPWNQNFAKIMPAHYRPLQHHLQQLRQHHAQKYDDERNEYPQINHNSNYEEPSDGYDIYQKGKEKYVALRNNVDNAINEAAKESHPSTYQKLELQPQDNDSDDNEEEFVPIKNYAQVRKTETTKHLPKEAAIHEATSFDELQNAPRLREAIKSTKAQTIYTEEGYEDSAYDHAGEQKHASEQEGHGGYLKEKENSKGKYKIPSWSASFEDGKGSDYGEKVEDGKKWKNVNKDTEEAERSEDFNEQNEEQLKSVNNYDDKPESSREENESVETEREKRHDLNNSNTNEHDVNKREVDFQVPLINLNNTYLTESEILNIAKEKIVAPKINTEYKYPYYSKNTKKLNKNSPLRYAENLNLIPKKSKGGTEFYDSRSTLECPEVDTEVNPIPEKIQNDSVKNESVKETDEDETENFEDREKREVNQEQEKPRLKGLGDKIDCFKNKYFGENPLDSPFFNEEIINQPDPIIIPSLPSLKLVDKLEISAQDSKSNNVFKISEKLRKEKDIFELLDKLRKDQQNFQEQVQDSNEKPKSSLHNNSSLNKNILSDQSNVYTDVIQNIRSTLKNSNSNYQNAERVTSNLLNVPIENKEKETFNSFKNKEHVIKIPSIIRKKRASFVYEPYKVIRDNAASDSKKTTTTSNISPLIKQLQSSRLVDSNASKEEKKRSKTAQPTKRDVTAKNYKDISKEDRKKRTQPVSTTENPRFVDVSTDDRRGEPRYELAHSNHKTRYTPVKNQKSISLDDYKFHQKQSSQDMDDDKRANDDSNDETKEIKNKITTTIRPYFDVSMYLPRSVDVQNQAASKNIHKRVKTTTPATEGDSKRKVFIQSKSKQTKIDPEENDEDEYDDYDDDEIDTTTTSTVRSVPKSRSRRVSTTTPIPSENDDSIVSHEIEKNVSTRRPKLKLVTRFHQSSDGEDNTPESEMYKDTQNRNVPKFSEKSKKSSKSTLVTDSKTYGEGNDDMRKEEIDALIGVSQNDEYMPSYEIESKNKQSSKIKKDESDEEDTDYDIDKNEKVNEEIDEEEEDDDDEDEEQDDDDDYESNSEETKERDLEEQDKNEEQDTLVHTTEKTNEKYIEMKPIVLKKKVEIHKELPVNKTLPHYTQFKEDIKEEEIIKKMPQKNLEALELYKDENLATNVNKLADVEVLRKTLIFERSQTWRQLQECTSNRQR</sequence>
<feature type="region of interest" description="Disordered" evidence="1">
    <location>
        <begin position="434"/>
        <end position="562"/>
    </location>
</feature>
<proteinExistence type="predicted"/>
<comment type="caution">
    <text evidence="3">The sequence shown here is derived from an EMBL/GenBank/DDBJ whole genome shotgun (WGS) entry which is preliminary data.</text>
</comment>
<name>A0A4C1XDM2_EUMVA</name>
<feature type="compositionally biased region" description="Basic and acidic residues" evidence="1">
    <location>
        <begin position="1154"/>
        <end position="1163"/>
    </location>
</feature>
<feature type="compositionally biased region" description="Acidic residues" evidence="1">
    <location>
        <begin position="1106"/>
        <end position="1122"/>
    </location>
</feature>
<feature type="compositionally biased region" description="Acidic residues" evidence="1">
    <location>
        <begin position="504"/>
        <end position="517"/>
    </location>
</feature>
<feature type="region of interest" description="Disordered" evidence="1">
    <location>
        <begin position="352"/>
        <end position="375"/>
    </location>
</feature>
<feature type="compositionally biased region" description="Basic residues" evidence="1">
    <location>
        <begin position="1164"/>
        <end position="1174"/>
    </location>
</feature>
<keyword evidence="2" id="KW-0732">Signal</keyword>
<feature type="compositionally biased region" description="Acidic residues" evidence="1">
    <location>
        <begin position="1285"/>
        <end position="1310"/>
    </location>
</feature>
<feature type="region of interest" description="Disordered" evidence="1">
    <location>
        <begin position="656"/>
        <end position="695"/>
    </location>
</feature>
<evidence type="ECO:0000256" key="2">
    <source>
        <dbReference type="SAM" id="SignalP"/>
    </source>
</evidence>
<feature type="compositionally biased region" description="Basic and acidic residues" evidence="1">
    <location>
        <begin position="526"/>
        <end position="562"/>
    </location>
</feature>
<feature type="compositionally biased region" description="Basic and acidic residues" evidence="1">
    <location>
        <begin position="479"/>
        <end position="503"/>
    </location>
</feature>
<feature type="compositionally biased region" description="Basic and acidic residues" evidence="1">
    <location>
        <begin position="1252"/>
        <end position="1266"/>
    </location>
</feature>